<dbReference type="Proteomes" id="UP000186309">
    <property type="component" value="Chromosome"/>
</dbReference>
<evidence type="ECO:0000259" key="7">
    <source>
        <dbReference type="Pfam" id="PF01432"/>
    </source>
</evidence>
<protein>
    <recommendedName>
        <fullName evidence="7">Peptidase M3A/M3B catalytic domain-containing protein</fullName>
    </recommendedName>
</protein>
<keyword evidence="9" id="KW-1185">Reference proteome</keyword>
<dbReference type="KEGG" id="pbor:BSF38_04206"/>
<dbReference type="SUPFAM" id="SSF55486">
    <property type="entry name" value="Metalloproteases ('zincins'), catalytic domain"/>
    <property type="match status" value="1"/>
</dbReference>
<dbReference type="InterPro" id="IPR001567">
    <property type="entry name" value="Pept_M3A_M3B_dom"/>
</dbReference>
<name>A0A1U7CUT0_9BACT</name>
<dbReference type="GO" id="GO:0006508">
    <property type="term" value="P:proteolysis"/>
    <property type="evidence" value="ECO:0007669"/>
    <property type="project" value="UniProtKB-KW"/>
</dbReference>
<evidence type="ECO:0000256" key="1">
    <source>
        <dbReference type="ARBA" id="ARBA00022670"/>
    </source>
</evidence>
<evidence type="ECO:0000256" key="6">
    <source>
        <dbReference type="RuleBase" id="RU003435"/>
    </source>
</evidence>
<evidence type="ECO:0000256" key="3">
    <source>
        <dbReference type="ARBA" id="ARBA00022801"/>
    </source>
</evidence>
<dbReference type="CDD" id="cd09606">
    <property type="entry name" value="M3B_PepF"/>
    <property type="match status" value="1"/>
</dbReference>
<evidence type="ECO:0000313" key="8">
    <source>
        <dbReference type="EMBL" id="APW62656.1"/>
    </source>
</evidence>
<dbReference type="Gene3D" id="1.10.1370.30">
    <property type="match status" value="1"/>
</dbReference>
<accession>A0A1U7CUT0</accession>
<dbReference type="NCBIfam" id="TIGR02289">
    <property type="entry name" value="M3_not_pepF"/>
    <property type="match status" value="1"/>
</dbReference>
<feature type="domain" description="Peptidase M3A/M3B catalytic" evidence="7">
    <location>
        <begin position="176"/>
        <end position="556"/>
    </location>
</feature>
<dbReference type="Pfam" id="PF01432">
    <property type="entry name" value="Peptidase_M3"/>
    <property type="match status" value="1"/>
</dbReference>
<dbReference type="PANTHER" id="PTHR11804">
    <property type="entry name" value="PROTEASE M3 THIMET OLIGOPEPTIDASE-RELATED"/>
    <property type="match status" value="1"/>
</dbReference>
<gene>
    <name evidence="8" type="ORF">BSF38_04206</name>
</gene>
<dbReference type="OrthoDB" id="9762795at2"/>
<dbReference type="STRING" id="1387353.BSF38_04206"/>
<evidence type="ECO:0000256" key="5">
    <source>
        <dbReference type="ARBA" id="ARBA00023049"/>
    </source>
</evidence>
<keyword evidence="2 6" id="KW-0479">Metal-binding</keyword>
<dbReference type="GO" id="GO:0046872">
    <property type="term" value="F:metal ion binding"/>
    <property type="evidence" value="ECO:0007669"/>
    <property type="project" value="UniProtKB-UniRule"/>
</dbReference>
<keyword evidence="4 6" id="KW-0862">Zinc</keyword>
<dbReference type="AlphaFoldDB" id="A0A1U7CUT0"/>
<comment type="similarity">
    <text evidence="6">Belongs to the peptidase M3 family.</text>
</comment>
<keyword evidence="5 6" id="KW-0482">Metalloprotease</keyword>
<dbReference type="InterPro" id="IPR045090">
    <property type="entry name" value="Pept_M3A_M3B"/>
</dbReference>
<proteinExistence type="inferred from homology"/>
<evidence type="ECO:0000313" key="9">
    <source>
        <dbReference type="Proteomes" id="UP000186309"/>
    </source>
</evidence>
<dbReference type="RefSeq" id="WP_076348912.1">
    <property type="nucleotide sequence ID" value="NZ_CP019082.1"/>
</dbReference>
<organism evidence="8 9">
    <name type="scientific">Paludisphaera borealis</name>
    <dbReference type="NCBI Taxonomy" id="1387353"/>
    <lineage>
        <taxon>Bacteria</taxon>
        <taxon>Pseudomonadati</taxon>
        <taxon>Planctomycetota</taxon>
        <taxon>Planctomycetia</taxon>
        <taxon>Isosphaerales</taxon>
        <taxon>Isosphaeraceae</taxon>
        <taxon>Paludisphaera</taxon>
    </lineage>
</organism>
<dbReference type="EMBL" id="CP019082">
    <property type="protein sequence ID" value="APW62656.1"/>
    <property type="molecule type" value="Genomic_DNA"/>
</dbReference>
<dbReference type="InterPro" id="IPR011976">
    <property type="entry name" value="Pept_M3B_oligopep-rel"/>
</dbReference>
<dbReference type="GO" id="GO:0006518">
    <property type="term" value="P:peptide metabolic process"/>
    <property type="evidence" value="ECO:0007669"/>
    <property type="project" value="TreeGrafter"/>
</dbReference>
<keyword evidence="1 6" id="KW-0645">Protease</keyword>
<evidence type="ECO:0000256" key="2">
    <source>
        <dbReference type="ARBA" id="ARBA00022723"/>
    </source>
</evidence>
<dbReference type="GO" id="GO:0004222">
    <property type="term" value="F:metalloendopeptidase activity"/>
    <property type="evidence" value="ECO:0007669"/>
    <property type="project" value="InterPro"/>
</dbReference>
<comment type="cofactor">
    <cofactor evidence="6">
        <name>Zn(2+)</name>
        <dbReference type="ChEBI" id="CHEBI:29105"/>
    </cofactor>
    <text evidence="6">Binds 1 zinc ion.</text>
</comment>
<evidence type="ECO:0000256" key="4">
    <source>
        <dbReference type="ARBA" id="ARBA00022833"/>
    </source>
</evidence>
<sequence>MTSTYVPEKFPPRWLPEKVELKTWEQIEPWYKKLLAIPIDTAEQLEAWLTAAGELSAAVGQEGVARYVAMTCQTDDPDREAAYLSFVRDVEPKLKPYLNEVRNRYLDAPARAGLSESRYHVFNRSLENRRALYREANIPRETELAELEQQYQKTVGAMTVEFQGQERTLAQLSPFLEQTDRAVRQEAWELAARRRLADRDALDELFDKMKALRVEIAREAGFDDYVAYAFRNRERFDYTPADSIRFHEAVEKTVVPLARAIQKEQRKNLGVPSLRPWDLSVDSLGRPPLKPFDDVARLAEGAEAIFREVDPELGAQFGYLREHSLLDLANRKGKAPGGYQTTYEADRLPFIFMNAVGVDSDVRTLLHEGGHAFHTLASRGEPLAAYRESPLEFCEVASMSMELLGAKGPDPFYDQPQAERSYRKLLEGIVTILPWIATVDAFQHWLYNHPDHTRDDRRKAWRGLIERFGGEVDWSGYEDARDHSWHRQLHIFLYPFYYIEYGIAQLGALQIWKRSLTDRPGAVASYRSALALGGSKPLPQLFEAAGARFGFDEELIAPLMAAIGDELGRLAP</sequence>
<reference evidence="9" key="1">
    <citation type="submission" date="2016-12" db="EMBL/GenBank/DDBJ databases">
        <title>Comparative genomics of four Isosphaeraceae planctomycetes: a common pool of plasmids and glycoside hydrolase genes.</title>
        <authorList>
            <person name="Ivanova A."/>
        </authorList>
    </citation>
    <scope>NUCLEOTIDE SEQUENCE [LARGE SCALE GENOMIC DNA]</scope>
    <source>
        <strain evidence="9">PX4</strain>
    </source>
</reference>
<dbReference type="PANTHER" id="PTHR11804:SF48">
    <property type="entry name" value="PUTATIVE-RELATED"/>
    <property type="match status" value="1"/>
</dbReference>
<keyword evidence="3 6" id="KW-0378">Hydrolase</keyword>